<feature type="chain" id="PRO_5043374547" evidence="1">
    <location>
        <begin position="18"/>
        <end position="177"/>
    </location>
</feature>
<name>A0AAW3MTU6_9BURK</name>
<organism evidence="2 3">
    <name type="scientific">Burkholderia ubonensis</name>
    <dbReference type="NCBI Taxonomy" id="101571"/>
    <lineage>
        <taxon>Bacteria</taxon>
        <taxon>Pseudomonadati</taxon>
        <taxon>Pseudomonadota</taxon>
        <taxon>Betaproteobacteria</taxon>
        <taxon>Burkholderiales</taxon>
        <taxon>Burkholderiaceae</taxon>
        <taxon>Burkholderia</taxon>
        <taxon>Burkholderia cepacia complex</taxon>
    </lineage>
</organism>
<accession>A0AAW3MTU6</accession>
<proteinExistence type="predicted"/>
<feature type="signal peptide" evidence="1">
    <location>
        <begin position="1"/>
        <end position="17"/>
    </location>
</feature>
<protein>
    <submittedName>
        <fullName evidence="2">Uncharacterized protein</fullName>
    </submittedName>
</protein>
<sequence>MSAWVALAGLASGPAAAAPGCTIASFDPVVDFGAMRAPAGSDVSSITPAPQRRTFSATCASDTTMSIVFDAPAQGAAGMRFGERGAYRARVVSARLDGSPVAIARQPAPGALPGADASNELALLPSDVFAPASGRELLRGKRLDVVIEIAPTIPADAVRINQQVNFNATAELRVVTP</sequence>
<dbReference type="AlphaFoldDB" id="A0AAW3MTU6"/>
<dbReference type="Proteomes" id="UP000056453">
    <property type="component" value="Unassembled WGS sequence"/>
</dbReference>
<evidence type="ECO:0000256" key="1">
    <source>
        <dbReference type="SAM" id="SignalP"/>
    </source>
</evidence>
<evidence type="ECO:0000313" key="3">
    <source>
        <dbReference type="Proteomes" id="UP000056453"/>
    </source>
</evidence>
<keyword evidence="1" id="KW-0732">Signal</keyword>
<keyword evidence="3" id="KW-1185">Reference proteome</keyword>
<comment type="caution">
    <text evidence="2">The sequence shown here is derived from an EMBL/GenBank/DDBJ whole genome shotgun (WGS) entry which is preliminary data.</text>
</comment>
<evidence type="ECO:0000313" key="2">
    <source>
        <dbReference type="EMBL" id="KVP89335.1"/>
    </source>
</evidence>
<reference evidence="2 3" key="1">
    <citation type="submission" date="2015-11" db="EMBL/GenBank/DDBJ databases">
        <title>Expanding the genomic diversity of Burkholderia species for the development of highly accurate diagnostics.</title>
        <authorList>
            <person name="Sahl J."/>
            <person name="Keim P."/>
            <person name="Wagner D."/>
        </authorList>
    </citation>
    <scope>NUCLEOTIDE SEQUENCE [LARGE SCALE GENOMIC DNA]</scope>
    <source>
        <strain evidence="2 3">MSMB1808WGS</strain>
    </source>
</reference>
<gene>
    <name evidence="2" type="ORF">WJ96_20270</name>
</gene>
<dbReference type="EMBL" id="LPBJ01000095">
    <property type="protein sequence ID" value="KVP89335.1"/>
    <property type="molecule type" value="Genomic_DNA"/>
</dbReference>